<sequence>MFMNFKLTLLVVLGIVFSNTTIVYSQNTTKVVITDVNNDVLKAKMENNASEFLTTLNTSFLNKSTPAINSKIIISDVSASLLSMWEMSPFRCYEADVIEKAIKRPQGGYEVRNIPVFMQEAAEDDQYQEIVLLFTDSGLIDNIYISMETNRYNQLISQGTDVTEFRRRQIILDFVENFKTAYNRKDISYLQSVFSEDALIITGKVVQVKSPDASSNLMNSAMVTYQKQTKAEYLNKLKSIFKNNSYINVKFDDIEIKRHKKYPDMYGVNMMQGWNTTNYSDVGYLLLVIDFADDDKPLIHVRTWQPEKVGSRTLSEDEKFKLENFNLNK</sequence>
<name>A0ABP7VU25_9FLAO</name>
<organism evidence="1 2">
    <name type="scientific">Flavobacterium cheonanense</name>
    <dbReference type="NCBI Taxonomy" id="706183"/>
    <lineage>
        <taxon>Bacteria</taxon>
        <taxon>Pseudomonadati</taxon>
        <taxon>Bacteroidota</taxon>
        <taxon>Flavobacteriia</taxon>
        <taxon>Flavobacteriales</taxon>
        <taxon>Flavobacteriaceae</taxon>
        <taxon>Flavobacterium</taxon>
    </lineage>
</organism>
<gene>
    <name evidence="1" type="ORF">GCM10022389_19930</name>
</gene>
<dbReference type="EMBL" id="BAABCT010000005">
    <property type="protein sequence ID" value="GAA4074392.1"/>
    <property type="molecule type" value="Genomic_DNA"/>
</dbReference>
<keyword evidence="2" id="KW-1185">Reference proteome</keyword>
<reference evidence="2" key="1">
    <citation type="journal article" date="2019" name="Int. J. Syst. Evol. Microbiol.">
        <title>The Global Catalogue of Microorganisms (GCM) 10K type strain sequencing project: providing services to taxonomists for standard genome sequencing and annotation.</title>
        <authorList>
            <consortium name="The Broad Institute Genomics Platform"/>
            <consortium name="The Broad Institute Genome Sequencing Center for Infectious Disease"/>
            <person name="Wu L."/>
            <person name="Ma J."/>
        </authorList>
    </citation>
    <scope>NUCLEOTIDE SEQUENCE [LARGE SCALE GENOMIC DNA]</scope>
    <source>
        <strain evidence="2">JCM 17069</strain>
    </source>
</reference>
<evidence type="ECO:0000313" key="1">
    <source>
        <dbReference type="EMBL" id="GAA4074392.1"/>
    </source>
</evidence>
<protein>
    <recommendedName>
        <fullName evidence="3">Nuclear transport factor 2 family protein</fullName>
    </recommendedName>
</protein>
<evidence type="ECO:0008006" key="3">
    <source>
        <dbReference type="Google" id="ProtNLM"/>
    </source>
</evidence>
<evidence type="ECO:0000313" key="2">
    <source>
        <dbReference type="Proteomes" id="UP001500367"/>
    </source>
</evidence>
<dbReference type="Proteomes" id="UP001500367">
    <property type="component" value="Unassembled WGS sequence"/>
</dbReference>
<proteinExistence type="predicted"/>
<accession>A0ABP7VU25</accession>
<comment type="caution">
    <text evidence="1">The sequence shown here is derived from an EMBL/GenBank/DDBJ whole genome shotgun (WGS) entry which is preliminary data.</text>
</comment>